<accession>A0A1M5QG97</accession>
<organism evidence="1 2">
    <name type="scientific">Bradyrhizobium erythrophlei</name>
    <dbReference type="NCBI Taxonomy" id="1437360"/>
    <lineage>
        <taxon>Bacteria</taxon>
        <taxon>Pseudomonadati</taxon>
        <taxon>Pseudomonadota</taxon>
        <taxon>Alphaproteobacteria</taxon>
        <taxon>Hyphomicrobiales</taxon>
        <taxon>Nitrobacteraceae</taxon>
        <taxon>Bradyrhizobium</taxon>
    </lineage>
</organism>
<dbReference type="EMBL" id="LT670818">
    <property type="protein sequence ID" value="SHH12938.1"/>
    <property type="molecule type" value="Genomic_DNA"/>
</dbReference>
<protein>
    <submittedName>
        <fullName evidence="1">Uncharacterized protein</fullName>
    </submittedName>
</protein>
<gene>
    <name evidence="1" type="ORF">SAMN05444169_5909</name>
</gene>
<dbReference type="AlphaFoldDB" id="A0A1M5QG97"/>
<dbReference type="RefSeq" id="WP_079568961.1">
    <property type="nucleotide sequence ID" value="NZ_LT670818.1"/>
</dbReference>
<evidence type="ECO:0000313" key="2">
    <source>
        <dbReference type="Proteomes" id="UP000190675"/>
    </source>
</evidence>
<proteinExistence type="predicted"/>
<evidence type="ECO:0000313" key="1">
    <source>
        <dbReference type="EMBL" id="SHH12938.1"/>
    </source>
</evidence>
<sequence>MSRSLKLADELLSFADRFANRLRQLEPHGDVIDQILAGGLLTTEQAADVCERDKETIRRWCEDADQEGRPLGIKLAKLWLVGTDRLFEYVEQHQDKHARLVAESRAKKYALMWSSPQQSLSNLPGATD</sequence>
<dbReference type="Proteomes" id="UP000190675">
    <property type="component" value="Chromosome I"/>
</dbReference>
<name>A0A1M5QG97_9BRAD</name>
<reference evidence="1 2" key="1">
    <citation type="submission" date="2016-11" db="EMBL/GenBank/DDBJ databases">
        <authorList>
            <person name="Jaros S."/>
            <person name="Januszkiewicz K."/>
            <person name="Wedrychowicz H."/>
        </authorList>
    </citation>
    <scope>NUCLEOTIDE SEQUENCE [LARGE SCALE GENOMIC DNA]</scope>
    <source>
        <strain evidence="1 2">GAS242</strain>
    </source>
</reference>